<keyword evidence="2" id="KW-1185">Reference proteome</keyword>
<dbReference type="AlphaFoldDB" id="A0A392VM44"/>
<proteinExistence type="predicted"/>
<evidence type="ECO:0000313" key="2">
    <source>
        <dbReference type="Proteomes" id="UP000265520"/>
    </source>
</evidence>
<feature type="non-terminal residue" evidence="1">
    <location>
        <position position="37"/>
    </location>
</feature>
<accession>A0A392VM44</accession>
<comment type="caution">
    <text evidence="1">The sequence shown here is derived from an EMBL/GenBank/DDBJ whole genome shotgun (WGS) entry which is preliminary data.</text>
</comment>
<sequence>MVLPQPRPSNAQIEDLVNAIDDKGEGVVMVEGFTAPM</sequence>
<dbReference type="EMBL" id="LXQA011182263">
    <property type="protein sequence ID" value="MCI88051.1"/>
    <property type="molecule type" value="Genomic_DNA"/>
</dbReference>
<organism evidence="1 2">
    <name type="scientific">Trifolium medium</name>
    <dbReference type="NCBI Taxonomy" id="97028"/>
    <lineage>
        <taxon>Eukaryota</taxon>
        <taxon>Viridiplantae</taxon>
        <taxon>Streptophyta</taxon>
        <taxon>Embryophyta</taxon>
        <taxon>Tracheophyta</taxon>
        <taxon>Spermatophyta</taxon>
        <taxon>Magnoliopsida</taxon>
        <taxon>eudicotyledons</taxon>
        <taxon>Gunneridae</taxon>
        <taxon>Pentapetalae</taxon>
        <taxon>rosids</taxon>
        <taxon>fabids</taxon>
        <taxon>Fabales</taxon>
        <taxon>Fabaceae</taxon>
        <taxon>Papilionoideae</taxon>
        <taxon>50 kb inversion clade</taxon>
        <taxon>NPAAA clade</taxon>
        <taxon>Hologalegina</taxon>
        <taxon>IRL clade</taxon>
        <taxon>Trifolieae</taxon>
        <taxon>Trifolium</taxon>
    </lineage>
</organism>
<evidence type="ECO:0000313" key="1">
    <source>
        <dbReference type="EMBL" id="MCI88051.1"/>
    </source>
</evidence>
<dbReference type="Proteomes" id="UP000265520">
    <property type="component" value="Unassembled WGS sequence"/>
</dbReference>
<name>A0A392VM44_9FABA</name>
<protein>
    <submittedName>
        <fullName evidence="1">Uncharacterized protein</fullName>
    </submittedName>
</protein>
<reference evidence="1 2" key="1">
    <citation type="journal article" date="2018" name="Front. Plant Sci.">
        <title>Red Clover (Trifolium pratense) and Zigzag Clover (T. medium) - A Picture of Genomic Similarities and Differences.</title>
        <authorList>
            <person name="Dluhosova J."/>
            <person name="Istvanek J."/>
            <person name="Nedelnik J."/>
            <person name="Repkova J."/>
        </authorList>
    </citation>
    <scope>NUCLEOTIDE SEQUENCE [LARGE SCALE GENOMIC DNA]</scope>
    <source>
        <strain evidence="2">cv. 10/8</strain>
        <tissue evidence="1">Leaf</tissue>
    </source>
</reference>